<dbReference type="PROSITE" id="PS50113">
    <property type="entry name" value="PAC"/>
    <property type="match status" value="1"/>
</dbReference>
<feature type="transmembrane region" description="Helical" evidence="1">
    <location>
        <begin position="110"/>
        <end position="132"/>
    </location>
</feature>
<dbReference type="SUPFAM" id="SSF141868">
    <property type="entry name" value="EAL domain-like"/>
    <property type="match status" value="1"/>
</dbReference>
<evidence type="ECO:0000259" key="3">
    <source>
        <dbReference type="PROSITE" id="PS50113"/>
    </source>
</evidence>
<evidence type="ECO:0000259" key="2">
    <source>
        <dbReference type="PROSITE" id="PS50112"/>
    </source>
</evidence>
<feature type="transmembrane region" description="Helical" evidence="1">
    <location>
        <begin position="138"/>
        <end position="158"/>
    </location>
</feature>
<dbReference type="InterPro" id="IPR043128">
    <property type="entry name" value="Rev_trsase/Diguanyl_cyclase"/>
</dbReference>
<dbReference type="Pfam" id="PF00990">
    <property type="entry name" value="GGDEF"/>
    <property type="match status" value="1"/>
</dbReference>
<feature type="domain" description="PAC" evidence="3">
    <location>
        <begin position="312"/>
        <end position="363"/>
    </location>
</feature>
<dbReference type="SUPFAM" id="SSF55785">
    <property type="entry name" value="PYP-like sensor domain (PAS domain)"/>
    <property type="match status" value="1"/>
</dbReference>
<evidence type="ECO:0000259" key="4">
    <source>
        <dbReference type="PROSITE" id="PS50883"/>
    </source>
</evidence>
<evidence type="ECO:0000259" key="5">
    <source>
        <dbReference type="PROSITE" id="PS50887"/>
    </source>
</evidence>
<dbReference type="SMART" id="SM00086">
    <property type="entry name" value="PAC"/>
    <property type="match status" value="1"/>
</dbReference>
<protein>
    <submittedName>
        <fullName evidence="6">EAL domain-containing protein</fullName>
    </submittedName>
</protein>
<name>A0A398B430_9BACI</name>
<dbReference type="PROSITE" id="PS50887">
    <property type="entry name" value="GGDEF"/>
    <property type="match status" value="1"/>
</dbReference>
<dbReference type="SMART" id="SM00052">
    <property type="entry name" value="EAL"/>
    <property type="match status" value="1"/>
</dbReference>
<dbReference type="AlphaFoldDB" id="A0A398B430"/>
<keyword evidence="1" id="KW-0472">Membrane</keyword>
<feature type="transmembrane region" description="Helical" evidence="1">
    <location>
        <begin position="178"/>
        <end position="200"/>
    </location>
</feature>
<feature type="transmembrane region" description="Helical" evidence="1">
    <location>
        <begin position="46"/>
        <end position="71"/>
    </location>
</feature>
<feature type="transmembrane region" description="Helical" evidence="1">
    <location>
        <begin position="12"/>
        <end position="34"/>
    </location>
</feature>
<dbReference type="InterPro" id="IPR035965">
    <property type="entry name" value="PAS-like_dom_sf"/>
</dbReference>
<dbReference type="PROSITE" id="PS50112">
    <property type="entry name" value="PAS"/>
    <property type="match status" value="1"/>
</dbReference>
<dbReference type="SUPFAM" id="SSF55073">
    <property type="entry name" value="Nucleotide cyclase"/>
    <property type="match status" value="1"/>
</dbReference>
<feature type="transmembrane region" description="Helical" evidence="1">
    <location>
        <begin position="77"/>
        <end position="98"/>
    </location>
</feature>
<dbReference type="SMART" id="SM00267">
    <property type="entry name" value="GGDEF"/>
    <property type="match status" value="1"/>
</dbReference>
<dbReference type="Gene3D" id="3.30.70.270">
    <property type="match status" value="1"/>
</dbReference>
<dbReference type="Pfam" id="PF00563">
    <property type="entry name" value="EAL"/>
    <property type="match status" value="1"/>
</dbReference>
<dbReference type="OrthoDB" id="9759607at2"/>
<accession>A0A398B430</accession>
<feature type="transmembrane region" description="Helical" evidence="1">
    <location>
        <begin position="212"/>
        <end position="232"/>
    </location>
</feature>
<dbReference type="InterPro" id="IPR052155">
    <property type="entry name" value="Biofilm_reg_signaling"/>
</dbReference>
<dbReference type="PROSITE" id="PS50883">
    <property type="entry name" value="EAL"/>
    <property type="match status" value="1"/>
</dbReference>
<dbReference type="InterPro" id="IPR035919">
    <property type="entry name" value="EAL_sf"/>
</dbReference>
<dbReference type="InterPro" id="IPR001610">
    <property type="entry name" value="PAC"/>
</dbReference>
<dbReference type="InterPro" id="IPR001633">
    <property type="entry name" value="EAL_dom"/>
</dbReference>
<keyword evidence="1" id="KW-0812">Transmembrane</keyword>
<dbReference type="RefSeq" id="WP_119113169.1">
    <property type="nucleotide sequence ID" value="NZ_CBCSEO010000001.1"/>
</dbReference>
<gene>
    <name evidence="6" type="ORF">D1970_12325</name>
</gene>
<dbReference type="SMART" id="SM00091">
    <property type="entry name" value="PAS"/>
    <property type="match status" value="1"/>
</dbReference>
<keyword evidence="7" id="KW-1185">Reference proteome</keyword>
<feature type="domain" description="PAS" evidence="2">
    <location>
        <begin position="247"/>
        <end position="310"/>
    </location>
</feature>
<dbReference type="CDD" id="cd01948">
    <property type="entry name" value="EAL"/>
    <property type="match status" value="1"/>
</dbReference>
<dbReference type="CDD" id="cd00130">
    <property type="entry name" value="PAS"/>
    <property type="match status" value="1"/>
</dbReference>
<dbReference type="Gene3D" id="3.30.450.20">
    <property type="entry name" value="PAS domain"/>
    <property type="match status" value="1"/>
</dbReference>
<dbReference type="PANTHER" id="PTHR44757:SF2">
    <property type="entry name" value="BIOFILM ARCHITECTURE MAINTENANCE PROTEIN MBAA"/>
    <property type="match status" value="1"/>
</dbReference>
<dbReference type="CDD" id="cd01949">
    <property type="entry name" value="GGDEF"/>
    <property type="match status" value="1"/>
</dbReference>
<evidence type="ECO:0000256" key="1">
    <source>
        <dbReference type="SAM" id="Phobius"/>
    </source>
</evidence>
<evidence type="ECO:0000313" key="7">
    <source>
        <dbReference type="Proteomes" id="UP000265816"/>
    </source>
</evidence>
<organism evidence="6 7">
    <name type="scientific">Mesobacillus zeae</name>
    <dbReference type="NCBI Taxonomy" id="1917180"/>
    <lineage>
        <taxon>Bacteria</taxon>
        <taxon>Bacillati</taxon>
        <taxon>Bacillota</taxon>
        <taxon>Bacilli</taxon>
        <taxon>Bacillales</taxon>
        <taxon>Bacillaceae</taxon>
        <taxon>Mesobacillus</taxon>
    </lineage>
</organism>
<dbReference type="Gene3D" id="3.20.20.450">
    <property type="entry name" value="EAL domain"/>
    <property type="match status" value="1"/>
</dbReference>
<dbReference type="InterPro" id="IPR000700">
    <property type="entry name" value="PAS-assoc_C"/>
</dbReference>
<evidence type="ECO:0000313" key="6">
    <source>
        <dbReference type="EMBL" id="RID84665.1"/>
    </source>
</evidence>
<comment type="caution">
    <text evidence="6">The sequence shown here is derived from an EMBL/GenBank/DDBJ whole genome shotgun (WGS) entry which is preliminary data.</text>
</comment>
<dbReference type="Pfam" id="PF13426">
    <property type="entry name" value="PAS_9"/>
    <property type="match status" value="1"/>
</dbReference>
<dbReference type="PANTHER" id="PTHR44757">
    <property type="entry name" value="DIGUANYLATE CYCLASE DGCP"/>
    <property type="match status" value="1"/>
</dbReference>
<sequence>MVFPRFYIFDSNSVLLTIIFSIISSTMAIEFSRLEKKQEGRQKSSLFLFSIFLGLSFSLTHLFMVVSAGIPFADINYYLYFFLFFIFCTGGSFIVLFLAQKNSAGTGGFILISLLIGTSTVIAVYVGFSMIFKESASLRPGLFLLSGLLVLWAAFSWLRFLIQITNEDLYEFVKRWKYVGCLLGGFSLAGIPYILLASVIEPPAGYDGDGLVTPFIFTALFNLLFMLVPDLFGDKLLMKQVQSHLSLFNHNPDSIFRLNLKGEILNANKEAVFLTGYSNDELVGLHFHQLIHEEEEGKLKSFFRGVVSGVAKNIETKLSRPDGKEIEVRITAARIIVNGDTAGVFGIIRDITEQKQAASTIEYFAYHDELTNLANRRQMENVMGRYHTEQKPFSILYLDFDRFKRINDTFGHSFGDEILASISRKLAGFIPAETLLARLGGDEFALIVPNQQNIEQLAENILSAFQKPITIQGIELLITASMGIAHFPGDSSNPDEVLKFADLAMYKAKQNGSNTYCFFDRGLADQSLYKFELENDLRNSVQNGGLMVYYQPKYDVEKRRIIGAEALARWNRKGQGAVPPDVFIPVAEEANLIVPLERVIIEKVFGDIAAWKRRGLETMRTSINISTIHFYQDDFFKYMKDSLKRHSLKGEFIEIEVTESIMIKNERLINEQLQALRKIGVEVSIDDFGTGYSSLSYLSKMSVDRLKIDRSFIEKSHENSEIISTIISMANNLKLKVIAEGVETEGQIELLKAFGCNEMQGYYYSPPIPAKEFEKILENEEAVFA</sequence>
<dbReference type="InterPro" id="IPR029787">
    <property type="entry name" value="Nucleotide_cyclase"/>
</dbReference>
<feature type="domain" description="EAL" evidence="4">
    <location>
        <begin position="530"/>
        <end position="781"/>
    </location>
</feature>
<proteinExistence type="predicted"/>
<feature type="domain" description="GGDEF" evidence="5">
    <location>
        <begin position="391"/>
        <end position="521"/>
    </location>
</feature>
<dbReference type="InterPro" id="IPR000160">
    <property type="entry name" value="GGDEF_dom"/>
</dbReference>
<dbReference type="EMBL" id="QWVT01000019">
    <property type="protein sequence ID" value="RID84665.1"/>
    <property type="molecule type" value="Genomic_DNA"/>
</dbReference>
<dbReference type="Proteomes" id="UP000265816">
    <property type="component" value="Unassembled WGS sequence"/>
</dbReference>
<dbReference type="InterPro" id="IPR000014">
    <property type="entry name" value="PAS"/>
</dbReference>
<keyword evidence="1" id="KW-1133">Transmembrane helix</keyword>
<reference evidence="6 7" key="1">
    <citation type="submission" date="2018-08" db="EMBL/GenBank/DDBJ databases">
        <title>Bacillus jemisoniae sp. nov., Bacillus chryseoplanitiae sp. nov., Bacillus resnikiae sp. nov., and Bacillus frankliniae sp. nov., isolated from Viking spacecraft and associated surfaces.</title>
        <authorList>
            <person name="Seuylemezian A."/>
            <person name="Vaishampayan P."/>
        </authorList>
    </citation>
    <scope>NUCLEOTIDE SEQUENCE [LARGE SCALE GENOMIC DNA]</scope>
    <source>
        <strain evidence="6 7">JJ-247</strain>
    </source>
</reference>
<dbReference type="NCBIfam" id="TIGR00229">
    <property type="entry name" value="sensory_box"/>
    <property type="match status" value="1"/>
</dbReference>
<dbReference type="NCBIfam" id="TIGR00254">
    <property type="entry name" value="GGDEF"/>
    <property type="match status" value="1"/>
</dbReference>